<proteinExistence type="inferred from homology"/>
<dbReference type="EMBL" id="CP024310">
    <property type="protein sequence ID" value="AUX79365.1"/>
    <property type="molecule type" value="Genomic_DNA"/>
</dbReference>
<keyword evidence="6" id="KW-0614">Plasmid</keyword>
<keyword evidence="4" id="KW-0862">Zinc</keyword>
<dbReference type="PANTHER" id="PTHR42978">
    <property type="entry name" value="QUORUM-QUENCHING LACTONASE YTNP-RELATED-RELATED"/>
    <property type="match status" value="1"/>
</dbReference>
<organism evidence="6 7">
    <name type="scientific">Rhizobium fredii</name>
    <name type="common">Sinorhizobium fredii</name>
    <dbReference type="NCBI Taxonomy" id="380"/>
    <lineage>
        <taxon>Bacteria</taxon>
        <taxon>Pseudomonadati</taxon>
        <taxon>Pseudomonadota</taxon>
        <taxon>Alphaproteobacteria</taxon>
        <taxon>Hyphomicrobiales</taxon>
        <taxon>Rhizobiaceae</taxon>
        <taxon>Sinorhizobium/Ensifer group</taxon>
        <taxon>Sinorhizobium</taxon>
    </lineage>
</organism>
<dbReference type="SUPFAM" id="SSF56281">
    <property type="entry name" value="Metallo-hydrolase/oxidoreductase"/>
    <property type="match status" value="1"/>
</dbReference>
<keyword evidence="3 6" id="KW-0378">Hydrolase</keyword>
<dbReference type="CDD" id="cd07720">
    <property type="entry name" value="OPHC2-like_MBL-fold"/>
    <property type="match status" value="1"/>
</dbReference>
<evidence type="ECO:0000313" key="7">
    <source>
        <dbReference type="Proteomes" id="UP000239340"/>
    </source>
</evidence>
<name>A0A2L0HD24_RHIFR</name>
<dbReference type="InterPro" id="IPR036866">
    <property type="entry name" value="RibonucZ/Hydroxyglut_hydro"/>
</dbReference>
<accession>A0A2L0HD24</accession>
<dbReference type="RefSeq" id="WP_104840807.1">
    <property type="nucleotide sequence ID" value="NZ_CP024310.1"/>
</dbReference>
<dbReference type="Proteomes" id="UP000239340">
    <property type="component" value="Plasmid pSfreNXT3c"/>
</dbReference>
<evidence type="ECO:0000256" key="1">
    <source>
        <dbReference type="ARBA" id="ARBA00007749"/>
    </source>
</evidence>
<dbReference type="InterPro" id="IPR001279">
    <property type="entry name" value="Metallo-B-lactamas"/>
</dbReference>
<dbReference type="InterPro" id="IPR051013">
    <property type="entry name" value="MBL_superfamily_lactonases"/>
</dbReference>
<evidence type="ECO:0000313" key="6">
    <source>
        <dbReference type="EMBL" id="AUX79365.1"/>
    </source>
</evidence>
<gene>
    <name evidence="6" type="ORF">NXT3_PC00189</name>
</gene>
<protein>
    <submittedName>
        <fullName evidence="6">Metallo-beta-lactamase family hydrolase protein</fullName>
    </submittedName>
</protein>
<evidence type="ECO:0000256" key="2">
    <source>
        <dbReference type="ARBA" id="ARBA00022723"/>
    </source>
</evidence>
<reference evidence="6 7" key="1">
    <citation type="submission" date="2017-10" db="EMBL/GenBank/DDBJ databases">
        <title>Analysis of the genome sequences of Rhizobium populations associated to common bean (phaseolus vulgaris).</title>
        <authorList>
            <person name="Bustos P."/>
            <person name="Santamaria R.I."/>
            <person name="Miranda-Sanchez F."/>
            <person name="Perez-Carrascal O."/>
            <person name="Juarez S."/>
            <person name="Lozano L."/>
            <person name="Martinez-Flores I."/>
            <person name="Vinuesa P."/>
            <person name="Martinez-Romero E."/>
            <person name="Cevallos M.A."/>
            <person name="Romero D."/>
            <person name="Davila G."/>
            <person name="Gonzalez V."/>
        </authorList>
    </citation>
    <scope>NUCLEOTIDE SEQUENCE [LARGE SCALE GENOMIC DNA]</scope>
    <source>
        <strain evidence="6 7">NXT3</strain>
        <plasmid evidence="7">Plasmid psfrenxt3c</plasmid>
    </source>
</reference>
<dbReference type="GO" id="GO:0046872">
    <property type="term" value="F:metal ion binding"/>
    <property type="evidence" value="ECO:0007669"/>
    <property type="project" value="UniProtKB-KW"/>
</dbReference>
<dbReference type="PANTHER" id="PTHR42978:SF6">
    <property type="entry name" value="QUORUM-QUENCHING LACTONASE YTNP-RELATED"/>
    <property type="match status" value="1"/>
</dbReference>
<evidence type="ECO:0000256" key="3">
    <source>
        <dbReference type="ARBA" id="ARBA00022801"/>
    </source>
</evidence>
<keyword evidence="2" id="KW-0479">Metal-binding</keyword>
<dbReference type="GO" id="GO:0016787">
    <property type="term" value="F:hydrolase activity"/>
    <property type="evidence" value="ECO:0007669"/>
    <property type="project" value="UniProtKB-KW"/>
</dbReference>
<dbReference type="AlphaFoldDB" id="A0A2L0HD24"/>
<comment type="similarity">
    <text evidence="1">Belongs to the metallo-beta-lactamase superfamily.</text>
</comment>
<sequence>MGGKSVSLNKHHQAKLPYFYPFGFGDGKITILSDGPLALGDPGTNFLGVDESTVSGMLERNFLPTNNVVLEQNVPLVEINGRTILFDTGMGSSKVFGPTTGRLLTSLEEAGRDPTEIDAVVLSHAHIDHIGGLCDASGNLNFPNAEIFISERDFTDWTDGSSIDSSFHFQIENARRNLLPHKDRTFFFKDGEEFLPGIQAISAPGHTLGHHCFMIQSGNDRLCFLGDLTHHHILLMERPMMEFKYDTDPKLSAISRTRVLDMLAKDRIAVMSYHFAWPGAGHVVRNGDGFRYIPAPMQLLAN</sequence>
<dbReference type="Gene3D" id="3.60.15.10">
    <property type="entry name" value="Ribonuclease Z/Hydroxyacylglutathione hydrolase-like"/>
    <property type="match status" value="1"/>
</dbReference>
<dbReference type="SMART" id="SM00849">
    <property type="entry name" value="Lactamase_B"/>
    <property type="match status" value="1"/>
</dbReference>
<geneLocation type="plasmid" evidence="7">
    <name>psfrenxt3c</name>
</geneLocation>
<dbReference type="Pfam" id="PF00753">
    <property type="entry name" value="Lactamase_B"/>
    <property type="match status" value="1"/>
</dbReference>
<feature type="domain" description="Metallo-beta-lactamase" evidence="5">
    <location>
        <begin position="71"/>
        <end position="274"/>
    </location>
</feature>
<evidence type="ECO:0000256" key="4">
    <source>
        <dbReference type="ARBA" id="ARBA00022833"/>
    </source>
</evidence>
<evidence type="ECO:0000259" key="5">
    <source>
        <dbReference type="SMART" id="SM00849"/>
    </source>
</evidence>